<keyword evidence="4 11" id="KW-1003">Cell membrane</keyword>
<dbReference type="PANTHER" id="PTHR30341">
    <property type="entry name" value="SODIUM ION/PROTON ANTIPORTER NHAA-RELATED"/>
    <property type="match status" value="1"/>
</dbReference>
<keyword evidence="2 11" id="KW-0813">Transport</keyword>
<evidence type="ECO:0000256" key="10">
    <source>
        <dbReference type="ARBA" id="ARBA00023201"/>
    </source>
</evidence>
<evidence type="ECO:0000256" key="1">
    <source>
        <dbReference type="ARBA" id="ARBA00004429"/>
    </source>
</evidence>
<dbReference type="NCBIfam" id="TIGR00773">
    <property type="entry name" value="NhaA"/>
    <property type="match status" value="1"/>
</dbReference>
<evidence type="ECO:0000256" key="11">
    <source>
        <dbReference type="HAMAP-Rule" id="MF_01844"/>
    </source>
</evidence>
<keyword evidence="9 11" id="KW-0472">Membrane</keyword>
<evidence type="ECO:0000256" key="6">
    <source>
        <dbReference type="ARBA" id="ARBA00022989"/>
    </source>
</evidence>
<keyword evidence="6 11" id="KW-1133">Transmembrane helix</keyword>
<comment type="similarity">
    <text evidence="11">Belongs to the NhaA Na(+)/H(+) (TC 2.A.33) antiporter family.</text>
</comment>
<feature type="transmembrane region" description="Helical" evidence="11">
    <location>
        <begin position="21"/>
        <end position="42"/>
    </location>
</feature>
<name>A0AB39U7U3_9BIFI</name>
<evidence type="ECO:0000313" key="12">
    <source>
        <dbReference type="EMBL" id="XDS45012.1"/>
    </source>
</evidence>
<dbReference type="GO" id="GO:0006885">
    <property type="term" value="P:regulation of pH"/>
    <property type="evidence" value="ECO:0007669"/>
    <property type="project" value="UniProtKB-UniRule"/>
</dbReference>
<keyword evidence="3 11" id="KW-0050">Antiport</keyword>
<comment type="catalytic activity">
    <reaction evidence="11">
        <text>Na(+)(in) + 2 H(+)(out) = Na(+)(out) + 2 H(+)(in)</text>
        <dbReference type="Rhea" id="RHEA:29251"/>
        <dbReference type="ChEBI" id="CHEBI:15378"/>
        <dbReference type="ChEBI" id="CHEBI:29101"/>
    </reaction>
</comment>
<dbReference type="InterPro" id="IPR004670">
    <property type="entry name" value="NhaA"/>
</dbReference>
<feature type="transmembrane region" description="Helical" evidence="11">
    <location>
        <begin position="163"/>
        <end position="182"/>
    </location>
</feature>
<feature type="transmembrane region" description="Helical" evidence="11">
    <location>
        <begin position="339"/>
        <end position="361"/>
    </location>
</feature>
<feature type="transmembrane region" description="Helical" evidence="11">
    <location>
        <begin position="270"/>
        <end position="293"/>
    </location>
</feature>
<accession>A0AB39U7U3</accession>
<feature type="transmembrane region" description="Helical" evidence="11">
    <location>
        <begin position="373"/>
        <end position="394"/>
    </location>
</feature>
<keyword evidence="10 11" id="KW-0739">Sodium transport</keyword>
<dbReference type="GO" id="GO:0005886">
    <property type="term" value="C:plasma membrane"/>
    <property type="evidence" value="ECO:0007669"/>
    <property type="project" value="UniProtKB-SubCell"/>
</dbReference>
<feature type="transmembrane region" description="Helical" evidence="11">
    <location>
        <begin position="99"/>
        <end position="121"/>
    </location>
</feature>
<keyword evidence="5 11" id="KW-0812">Transmembrane</keyword>
<reference evidence="12" key="1">
    <citation type="submission" date="2023-07" db="EMBL/GenBank/DDBJ databases">
        <title>Bifidobacterium aquikefiriaerophilum sp. nov. and Bifidobacterium eccum sp. nov., isolated from water kefir.</title>
        <authorList>
            <person name="Breselge S."/>
            <person name="Bellassi P."/>
            <person name="Barcenilla C."/>
            <person name="Alvarez-Ordonez A."/>
            <person name="Morelli L."/>
            <person name="Cotter P.D."/>
        </authorList>
    </citation>
    <scope>NUCLEOTIDE SEQUENCE</scope>
    <source>
        <strain evidence="12">WK041_4_12</strain>
    </source>
</reference>
<evidence type="ECO:0000256" key="7">
    <source>
        <dbReference type="ARBA" id="ARBA00023053"/>
    </source>
</evidence>
<feature type="transmembrane region" description="Helical" evidence="11">
    <location>
        <begin position="188"/>
        <end position="205"/>
    </location>
</feature>
<evidence type="ECO:0000256" key="9">
    <source>
        <dbReference type="ARBA" id="ARBA00023136"/>
    </source>
</evidence>
<keyword evidence="8 11" id="KW-0406">Ion transport</keyword>
<dbReference type="EMBL" id="CP129674">
    <property type="protein sequence ID" value="XDS45012.1"/>
    <property type="molecule type" value="Genomic_DNA"/>
</dbReference>
<keyword evidence="7 11" id="KW-0915">Sodium</keyword>
<dbReference type="RefSeq" id="WP_369344561.1">
    <property type="nucleotide sequence ID" value="NZ_CP129674.1"/>
</dbReference>
<evidence type="ECO:0000256" key="5">
    <source>
        <dbReference type="ARBA" id="ARBA00022692"/>
    </source>
</evidence>
<sequence>MISRALRVIARSVKRLDASDVGAGIVLLVAAVAALVVANSPLRNFYDNLGSFTFGFSALGVQLQLREWVTDGLLAVFFFTVGLDLKEECTSGILCDPKVAILPVAAACGGVVCPAVIYVLAIMPIGGEAMQGWAIPTATDIAFAVSILAMVGRGLPHQLRTFLLTLAVVDDLIGITIIAVYYTAGIHVLPLLLALGALALFAFLLRKGISSPFIAFPLAVIAWMLVHASGIHPTICGVALGLCVPASAPWKGHDSMAGMLARKLAPYSKLLIVPIFAFFSTGVNVDGWAGLALRLQEPVTLAIVVALTLGKMLGITGTTFLLTRLPVLSLPKGLRWSEMIGMGFVAGIGFTVSMLIGELAFGAHSSIDDDSKIGILVGSLLSASIGALILHACAQHRRRKAYEATLLQSGRGTRDAQRMHDA</sequence>
<gene>
    <name evidence="11 12" type="primary">nhaA</name>
    <name evidence="12" type="ORF">QN215_02475</name>
</gene>
<organism evidence="12">
    <name type="scientific">Bifidobacterium aquikefiricola</name>
    <dbReference type="NCBI Taxonomy" id="3059038"/>
    <lineage>
        <taxon>Bacteria</taxon>
        <taxon>Bacillati</taxon>
        <taxon>Actinomycetota</taxon>
        <taxon>Actinomycetes</taxon>
        <taxon>Bifidobacteriales</taxon>
        <taxon>Bifidobacteriaceae</taxon>
        <taxon>Bifidobacterium</taxon>
    </lineage>
</organism>
<dbReference type="InterPro" id="IPR023171">
    <property type="entry name" value="Na/H_antiporter_dom_sf"/>
</dbReference>
<evidence type="ECO:0000256" key="3">
    <source>
        <dbReference type="ARBA" id="ARBA00022449"/>
    </source>
</evidence>
<evidence type="ECO:0000256" key="4">
    <source>
        <dbReference type="ARBA" id="ARBA00022475"/>
    </source>
</evidence>
<comment type="subcellular location">
    <subcellularLocation>
        <location evidence="1">Cell inner membrane</location>
        <topology evidence="1">Multi-pass membrane protein</topology>
    </subcellularLocation>
    <subcellularLocation>
        <location evidence="11">Cell membrane</location>
        <topology evidence="11">Multi-pass membrane protein</topology>
    </subcellularLocation>
</comment>
<comment type="function">
    <text evidence="11">Na(+)/H(+) antiporter that extrudes sodium in exchange for external protons.</text>
</comment>
<feature type="transmembrane region" description="Helical" evidence="11">
    <location>
        <begin position="299"/>
        <end position="327"/>
    </location>
</feature>
<dbReference type="HAMAP" id="MF_01844">
    <property type="entry name" value="NhaA"/>
    <property type="match status" value="1"/>
</dbReference>
<dbReference type="PANTHER" id="PTHR30341:SF0">
    <property type="entry name" value="NA(+)_H(+) ANTIPORTER NHAA"/>
    <property type="match status" value="1"/>
</dbReference>
<dbReference type="Gene3D" id="1.20.1530.10">
    <property type="entry name" value="Na+/H+ antiporter like domain"/>
    <property type="match status" value="1"/>
</dbReference>
<feature type="transmembrane region" description="Helical" evidence="11">
    <location>
        <begin position="133"/>
        <end position="151"/>
    </location>
</feature>
<dbReference type="AlphaFoldDB" id="A0AB39U7U3"/>
<protein>
    <recommendedName>
        <fullName evidence="11">Na(+)/H(+) antiporter NhaA</fullName>
    </recommendedName>
    <alternativeName>
        <fullName evidence="11">Sodium/proton antiporter NhaA</fullName>
    </alternativeName>
</protein>
<dbReference type="Pfam" id="PF06965">
    <property type="entry name" value="Na_H_antiport_1"/>
    <property type="match status" value="1"/>
</dbReference>
<dbReference type="KEGG" id="baqk:QN215_02475"/>
<proteinExistence type="inferred from homology"/>
<evidence type="ECO:0000256" key="8">
    <source>
        <dbReference type="ARBA" id="ARBA00023065"/>
    </source>
</evidence>
<dbReference type="GO" id="GO:0015385">
    <property type="term" value="F:sodium:proton antiporter activity"/>
    <property type="evidence" value="ECO:0007669"/>
    <property type="project" value="UniProtKB-UniRule"/>
</dbReference>
<evidence type="ECO:0000256" key="2">
    <source>
        <dbReference type="ARBA" id="ARBA00022448"/>
    </source>
</evidence>